<dbReference type="PANTHER" id="PTHR24083">
    <property type="entry name" value="NUCLEAR HORMONE RECEPTOR"/>
    <property type="match status" value="1"/>
</dbReference>
<dbReference type="WBParaSite" id="snap_masked-unitig_27626-processed-gene-0.0-mRNA-1">
    <property type="protein sequence ID" value="snap_masked-unitig_27626-processed-gene-0.0-mRNA-1"/>
    <property type="gene ID" value="snap_masked-unitig_27626-processed-gene-0.0"/>
</dbReference>
<evidence type="ECO:0000256" key="4">
    <source>
        <dbReference type="ARBA" id="ARBA00023015"/>
    </source>
</evidence>
<dbReference type="InterPro" id="IPR013088">
    <property type="entry name" value="Znf_NHR/GATA"/>
</dbReference>
<dbReference type="SMART" id="SM00399">
    <property type="entry name" value="ZnF_C4"/>
    <property type="match status" value="1"/>
</dbReference>
<keyword evidence="6" id="KW-0804">Transcription</keyword>
<dbReference type="Proteomes" id="UP000095280">
    <property type="component" value="Unplaced"/>
</dbReference>
<evidence type="ECO:0000256" key="9">
    <source>
        <dbReference type="SAM" id="MobiDB-lite"/>
    </source>
</evidence>
<evidence type="ECO:0000256" key="1">
    <source>
        <dbReference type="ARBA" id="ARBA00022723"/>
    </source>
</evidence>
<dbReference type="PROSITE" id="PS51030">
    <property type="entry name" value="NUCLEAR_REC_DBD_2"/>
    <property type="match status" value="1"/>
</dbReference>
<evidence type="ECO:0000313" key="11">
    <source>
        <dbReference type="Proteomes" id="UP000095280"/>
    </source>
</evidence>
<keyword evidence="4" id="KW-0805">Transcription regulation</keyword>
<keyword evidence="3" id="KW-0862">Zinc</keyword>
<keyword evidence="11" id="KW-1185">Reference proteome</keyword>
<protein>
    <submittedName>
        <fullName evidence="12">Nuclear receptor domain-containing protein</fullName>
    </submittedName>
</protein>
<dbReference type="AlphaFoldDB" id="A0A1I8JMT0"/>
<dbReference type="SUPFAM" id="SSF57716">
    <property type="entry name" value="Glucocorticoid receptor-like (DNA-binding domain)"/>
    <property type="match status" value="2"/>
</dbReference>
<dbReference type="InterPro" id="IPR050274">
    <property type="entry name" value="Nuclear_hormone_rcpt_NR2"/>
</dbReference>
<proteinExistence type="predicted"/>
<feature type="compositionally biased region" description="Low complexity" evidence="9">
    <location>
        <begin position="138"/>
        <end position="158"/>
    </location>
</feature>
<evidence type="ECO:0000256" key="7">
    <source>
        <dbReference type="ARBA" id="ARBA00023170"/>
    </source>
</evidence>
<keyword evidence="5" id="KW-0238">DNA-binding</keyword>
<evidence type="ECO:0000313" key="12">
    <source>
        <dbReference type="WBParaSite" id="snap_masked-unitig_27626-processed-gene-0.0-mRNA-1"/>
    </source>
</evidence>
<evidence type="ECO:0000256" key="8">
    <source>
        <dbReference type="ARBA" id="ARBA00023242"/>
    </source>
</evidence>
<dbReference type="InterPro" id="IPR001628">
    <property type="entry name" value="Znf_hrmn_rcpt"/>
</dbReference>
<dbReference type="GO" id="GO:0043565">
    <property type="term" value="F:sequence-specific DNA binding"/>
    <property type="evidence" value="ECO:0007669"/>
    <property type="project" value="InterPro"/>
</dbReference>
<evidence type="ECO:0000259" key="10">
    <source>
        <dbReference type="PROSITE" id="PS51030"/>
    </source>
</evidence>
<keyword evidence="7" id="KW-0675">Receptor</keyword>
<keyword evidence="2" id="KW-0863">Zinc-finger</keyword>
<organism evidence="11 12">
    <name type="scientific">Macrostomum lignano</name>
    <dbReference type="NCBI Taxonomy" id="282301"/>
    <lineage>
        <taxon>Eukaryota</taxon>
        <taxon>Metazoa</taxon>
        <taxon>Spiralia</taxon>
        <taxon>Lophotrochozoa</taxon>
        <taxon>Platyhelminthes</taxon>
        <taxon>Rhabditophora</taxon>
        <taxon>Macrostomorpha</taxon>
        <taxon>Macrostomida</taxon>
        <taxon>Macrostomidae</taxon>
        <taxon>Macrostomum</taxon>
    </lineage>
</organism>
<feature type="region of interest" description="Disordered" evidence="9">
    <location>
        <begin position="121"/>
        <end position="167"/>
    </location>
</feature>
<evidence type="ECO:0000256" key="2">
    <source>
        <dbReference type="ARBA" id="ARBA00022771"/>
    </source>
</evidence>
<evidence type="ECO:0000256" key="3">
    <source>
        <dbReference type="ARBA" id="ARBA00022833"/>
    </source>
</evidence>
<keyword evidence="1" id="KW-0479">Metal-binding</keyword>
<name>A0A1I8JMT0_9PLAT</name>
<dbReference type="GO" id="GO:0003700">
    <property type="term" value="F:DNA-binding transcription factor activity"/>
    <property type="evidence" value="ECO:0007669"/>
    <property type="project" value="InterPro"/>
</dbReference>
<dbReference type="PRINTS" id="PR00047">
    <property type="entry name" value="STROIDFINGER"/>
</dbReference>
<feature type="domain" description="Nuclear receptor" evidence="10">
    <location>
        <begin position="15"/>
        <end position="114"/>
    </location>
</feature>
<dbReference type="GO" id="GO:0008270">
    <property type="term" value="F:zinc ion binding"/>
    <property type="evidence" value="ECO:0007669"/>
    <property type="project" value="UniProtKB-KW"/>
</dbReference>
<dbReference type="Gene3D" id="3.30.50.10">
    <property type="entry name" value="Erythroid Transcription Factor GATA-1, subunit A"/>
    <property type="match status" value="1"/>
</dbReference>
<reference evidence="12" key="1">
    <citation type="submission" date="2016-11" db="UniProtKB">
        <authorList>
            <consortium name="WormBaseParasite"/>
        </authorList>
    </citation>
    <scope>IDENTIFICATION</scope>
</reference>
<keyword evidence="8" id="KW-0539">Nucleus</keyword>
<accession>A0A1I8JMT0</accession>
<evidence type="ECO:0000256" key="6">
    <source>
        <dbReference type="ARBA" id="ARBA00023163"/>
    </source>
</evidence>
<sequence>MTDYSDPLNPQFSGVGLCAVCGLTATGVHYGAATCNACKAFFKRTVHSCLTYLCASSTDGQVPAVSAVPARPPIQDPKQQSPLCPVNNASRKQCPACRWRRCLMSGMQPGMLRTLLAPSRSDNPGCTGLRPQPPGPLPRAAARAAAAANQAASGPAASTNSSADTPRHSLTVCWRSRKRTTIRSMDRPQFSMETSTMGEDFLSVEPRELAVIVLPCLDAHSARLVQLCRALAGSAMPDRIRLLAGPLGRSGLIRAVHELGGPSPACCTSRQNVCVPPGRVSAFNSSLAMRASQQIRLTARLLTEWNHFDNPDEIDKLQSTFLRELRRICPDVVRRGKLMALSGRINSIRLFCLGFWSSYFDRQAIRMPQLFSEMLQSSVNSEPSLLQVKRFAVANNLAVPLITQISGADGSMAAADRGCCCCTIADAVAVATPEVDACFRRRPRSTAAAALGGVSWRRPVRVHRDRRLEVECVVQIAAAAAHRLRARLTGLAGCYDNNNARIGTVDAASRVDPASLVTYMEA</sequence>
<evidence type="ECO:0000256" key="5">
    <source>
        <dbReference type="ARBA" id="ARBA00023125"/>
    </source>
</evidence>
<dbReference type="Pfam" id="PF00105">
    <property type="entry name" value="zf-C4"/>
    <property type="match status" value="2"/>
</dbReference>